<dbReference type="CDD" id="cd01949">
    <property type="entry name" value="GGDEF"/>
    <property type="match status" value="1"/>
</dbReference>
<sequence>MALMAAVLLVYSYQRESAQRVRDTVAMARALSSVVDRELAAVESALQVLATSPHLKSDDLAAFDAQAREALSNHAADNVVLTDAAGRQWVNTFRSFGAPLPQQEMPQLRKVLDSRRPVVSDLFTGPLMQRPALSVSVPVFRDGRVHYNLSMGFFPDRLSAILEEQRLPPGWIGELFDGGGNLVARTHQPERFVGQRAALWQEPEIREHAAGAVEMLSAEGIPVIATFSRSAVSAWTVAISVPRETFTARLERPLGWLILGTVVLLGGSLALAWRFGGRIAGAFRGLSEHALRLGSGQAVTIPSFALREADAVGRALMDASRMLLEARHDAHHDALTGLGNRVLLKEVVDRQLALSRRQGGELALLYIDLDDFKPVNDRFGHAAGDELLRAVSDRIRAGIRRSDLAVRLGGDEFVVAMFAAGGAAADVAAKKLAEGLAELYAVAGAEIRISVSIGIAASADGRTTSERLLEEADAAMYRTKGAAKPRPASASAPRRPETYSDAPMSR</sequence>
<gene>
    <name evidence="4" type="ORF">Tharo_0846</name>
</gene>
<feature type="transmembrane region" description="Helical" evidence="2">
    <location>
        <begin position="254"/>
        <end position="275"/>
    </location>
</feature>
<protein>
    <submittedName>
        <fullName evidence="4">Diguanylate cyclase</fullName>
    </submittedName>
</protein>
<dbReference type="InterPro" id="IPR043128">
    <property type="entry name" value="Rev_trsase/Diguanyl_cyclase"/>
</dbReference>
<dbReference type="KEGG" id="tak:Tharo_0846"/>
<dbReference type="PANTHER" id="PTHR46663:SF2">
    <property type="entry name" value="GGDEF DOMAIN-CONTAINING PROTEIN"/>
    <property type="match status" value="1"/>
</dbReference>
<evidence type="ECO:0000256" key="1">
    <source>
        <dbReference type="SAM" id="MobiDB-lite"/>
    </source>
</evidence>
<name>A0A2R4BKD8_THAAR</name>
<dbReference type="CDD" id="cd18774">
    <property type="entry name" value="PDC2_HK_sensor"/>
    <property type="match status" value="1"/>
</dbReference>
<dbReference type="Gene3D" id="3.30.450.20">
    <property type="entry name" value="PAS domain"/>
    <property type="match status" value="1"/>
</dbReference>
<evidence type="ECO:0000313" key="5">
    <source>
        <dbReference type="Proteomes" id="UP000241885"/>
    </source>
</evidence>
<dbReference type="PROSITE" id="PS50887">
    <property type="entry name" value="GGDEF"/>
    <property type="match status" value="1"/>
</dbReference>
<keyword evidence="2" id="KW-0472">Membrane</keyword>
<organism evidence="4 5">
    <name type="scientific">Thauera aromatica K172</name>
    <dbReference type="NCBI Taxonomy" id="44139"/>
    <lineage>
        <taxon>Bacteria</taxon>
        <taxon>Pseudomonadati</taxon>
        <taxon>Pseudomonadota</taxon>
        <taxon>Betaproteobacteria</taxon>
        <taxon>Rhodocyclales</taxon>
        <taxon>Zoogloeaceae</taxon>
        <taxon>Thauera</taxon>
    </lineage>
</organism>
<keyword evidence="2" id="KW-1133">Transmembrane helix</keyword>
<accession>A0A2R4BKD8</accession>
<dbReference type="Pfam" id="PF00990">
    <property type="entry name" value="GGDEF"/>
    <property type="match status" value="1"/>
</dbReference>
<feature type="region of interest" description="Disordered" evidence="1">
    <location>
        <begin position="479"/>
        <end position="506"/>
    </location>
</feature>
<dbReference type="Proteomes" id="UP000241885">
    <property type="component" value="Chromosome"/>
</dbReference>
<dbReference type="CDD" id="cd18773">
    <property type="entry name" value="PDC1_HK_sensor"/>
    <property type="match status" value="1"/>
</dbReference>
<dbReference type="OrthoDB" id="9813903at2"/>
<feature type="compositionally biased region" description="Low complexity" evidence="1">
    <location>
        <begin position="482"/>
        <end position="493"/>
    </location>
</feature>
<dbReference type="Gene3D" id="3.30.70.270">
    <property type="match status" value="1"/>
</dbReference>
<evidence type="ECO:0000313" key="4">
    <source>
        <dbReference type="EMBL" id="AVR87788.1"/>
    </source>
</evidence>
<dbReference type="SMART" id="SM00267">
    <property type="entry name" value="GGDEF"/>
    <property type="match status" value="1"/>
</dbReference>
<dbReference type="InterPro" id="IPR029787">
    <property type="entry name" value="Nucleotide_cyclase"/>
</dbReference>
<proteinExistence type="predicted"/>
<dbReference type="SUPFAM" id="SSF55073">
    <property type="entry name" value="Nucleotide cyclase"/>
    <property type="match status" value="1"/>
</dbReference>
<dbReference type="EMBL" id="CP028339">
    <property type="protein sequence ID" value="AVR87788.1"/>
    <property type="molecule type" value="Genomic_DNA"/>
</dbReference>
<dbReference type="NCBIfam" id="TIGR00254">
    <property type="entry name" value="GGDEF"/>
    <property type="match status" value="1"/>
</dbReference>
<keyword evidence="2" id="KW-0812">Transmembrane</keyword>
<dbReference type="AlphaFoldDB" id="A0A2R4BKD8"/>
<keyword evidence="5" id="KW-1185">Reference proteome</keyword>
<dbReference type="InterPro" id="IPR052163">
    <property type="entry name" value="DGC-Regulatory_Protein"/>
</dbReference>
<reference evidence="4 5" key="1">
    <citation type="submission" date="2018-03" db="EMBL/GenBank/DDBJ databases">
        <title>Complete genome sequence of Thauera aromatica, a model organism for studying aromatic compound degradation under denitrifying conditions.</title>
        <authorList>
            <person name="Lo H.-Y."/>
            <person name="Goris T."/>
            <person name="Boll M."/>
            <person name="Mueller J.A."/>
        </authorList>
    </citation>
    <scope>NUCLEOTIDE SEQUENCE [LARGE SCALE GENOMIC DNA]</scope>
    <source>
        <strain evidence="4 5">K172</strain>
    </source>
</reference>
<feature type="domain" description="GGDEF" evidence="3">
    <location>
        <begin position="360"/>
        <end position="492"/>
    </location>
</feature>
<evidence type="ECO:0000256" key="2">
    <source>
        <dbReference type="SAM" id="Phobius"/>
    </source>
</evidence>
<dbReference type="PANTHER" id="PTHR46663">
    <property type="entry name" value="DIGUANYLATE CYCLASE DGCT-RELATED"/>
    <property type="match status" value="1"/>
</dbReference>
<evidence type="ECO:0000259" key="3">
    <source>
        <dbReference type="PROSITE" id="PS50887"/>
    </source>
</evidence>
<dbReference type="RefSeq" id="WP_159051657.1">
    <property type="nucleotide sequence ID" value="NZ_CP028339.1"/>
</dbReference>
<dbReference type="InterPro" id="IPR000160">
    <property type="entry name" value="GGDEF_dom"/>
</dbReference>